<organism evidence="9 10">
    <name type="scientific">Vibrio owensii CAIM 1854 = LMG 25443</name>
    <dbReference type="NCBI Taxonomy" id="1229493"/>
    <lineage>
        <taxon>Bacteria</taxon>
        <taxon>Pseudomonadati</taxon>
        <taxon>Pseudomonadota</taxon>
        <taxon>Gammaproteobacteria</taxon>
        <taxon>Vibrionales</taxon>
        <taxon>Vibrionaceae</taxon>
        <taxon>Vibrio</taxon>
    </lineage>
</organism>
<keyword evidence="5 7" id="KW-1133">Transmembrane helix</keyword>
<dbReference type="InterPro" id="IPR011701">
    <property type="entry name" value="MFS"/>
</dbReference>
<feature type="transmembrane region" description="Helical" evidence="7">
    <location>
        <begin position="136"/>
        <end position="157"/>
    </location>
</feature>
<feature type="transmembrane region" description="Helical" evidence="7">
    <location>
        <begin position="12"/>
        <end position="35"/>
    </location>
</feature>
<dbReference type="InterPro" id="IPR020846">
    <property type="entry name" value="MFS_dom"/>
</dbReference>
<evidence type="ECO:0000256" key="4">
    <source>
        <dbReference type="ARBA" id="ARBA00022692"/>
    </source>
</evidence>
<proteinExistence type="predicted"/>
<feature type="transmembrane region" description="Helical" evidence="7">
    <location>
        <begin position="292"/>
        <end position="311"/>
    </location>
</feature>
<feature type="transmembrane region" description="Helical" evidence="7">
    <location>
        <begin position="267"/>
        <end position="286"/>
    </location>
</feature>
<dbReference type="CDD" id="cd17477">
    <property type="entry name" value="MFS_YcaD_like"/>
    <property type="match status" value="1"/>
</dbReference>
<reference evidence="9 10" key="1">
    <citation type="submission" date="2014-07" db="EMBL/GenBank/DDBJ databases">
        <title>Unique and conserved regions in Vibrio harveyi and related species in comparison with the shrimp pathogen Vibrio harveyi CAIM 1792.</title>
        <authorList>
            <person name="Espinoza-Valles I."/>
            <person name="Vora G."/>
            <person name="Leekitcharoenphon P."/>
            <person name="Ussery D."/>
            <person name="Hoj L."/>
            <person name="Gomez-Gil B."/>
        </authorList>
    </citation>
    <scope>NUCLEOTIDE SEQUENCE [LARGE SCALE GENOMIC DNA]</scope>
    <source>
        <strain evidence="10">CAIM 1854 / LMG 25443</strain>
    </source>
</reference>
<dbReference type="EMBL" id="JPRD01000007">
    <property type="protein sequence ID" value="KIF54403.1"/>
    <property type="molecule type" value="Genomic_DNA"/>
</dbReference>
<feature type="transmembrane region" description="Helical" evidence="7">
    <location>
        <begin position="78"/>
        <end position="96"/>
    </location>
</feature>
<feature type="transmembrane region" description="Helical" evidence="7">
    <location>
        <begin position="102"/>
        <end position="124"/>
    </location>
</feature>
<feature type="domain" description="Major facilitator superfamily (MFS) profile" evidence="8">
    <location>
        <begin position="12"/>
        <end position="379"/>
    </location>
</feature>
<dbReference type="GO" id="GO:0005886">
    <property type="term" value="C:plasma membrane"/>
    <property type="evidence" value="ECO:0007669"/>
    <property type="project" value="UniProtKB-SubCell"/>
</dbReference>
<evidence type="ECO:0000313" key="10">
    <source>
        <dbReference type="Proteomes" id="UP000031586"/>
    </source>
</evidence>
<keyword evidence="3" id="KW-1003">Cell membrane</keyword>
<dbReference type="RefSeq" id="WP_009705352.1">
    <property type="nucleotide sequence ID" value="NZ_BAOH01000086.1"/>
</dbReference>
<dbReference type="PANTHER" id="PTHR23521:SF2">
    <property type="entry name" value="TRANSPORTER MFS SUPERFAMILY"/>
    <property type="match status" value="1"/>
</dbReference>
<feature type="transmembrane region" description="Helical" evidence="7">
    <location>
        <begin position="323"/>
        <end position="344"/>
    </location>
</feature>
<accession>A0A0C1VWC2</accession>
<feature type="transmembrane region" description="Helical" evidence="7">
    <location>
        <begin position="356"/>
        <end position="375"/>
    </location>
</feature>
<evidence type="ECO:0000259" key="8">
    <source>
        <dbReference type="PROSITE" id="PS50850"/>
    </source>
</evidence>
<sequence>MENTAIPAASPRVTVPVVALSLYAVASGYLMSLIPLMLGEYNISADYASWLASVFYGGLLIGAMFFERIVRNVGHRKAFVGSLAAFSLTIIVLPIIPNGMVWLVARFIAGIAVAGVFVIVESWLMSGDEASRAKRLSLYMLSLYGGSALGQFGIGILGVSGGVPFIAITTLILMAMLVLLFIDCEQPNSHESTALSFKQISKLSHAAIIGCVVSGLTLGAIYGLMPVELANRKISHQDIGTLMALVILGGMLVQPMVTTLNKYMARTVLMAFFCILGIFSIGLTFVSSSAVVLAAALFLLGMATFALYPIAINLGCEGLDERFIVSATQVMLFSYSVGSVAGPVVADKFMGQMHGLLGYLFAALLATCIYMLIAATKSKHQMAAGL</sequence>
<dbReference type="AlphaFoldDB" id="A0A0C1VWC2"/>
<evidence type="ECO:0000256" key="5">
    <source>
        <dbReference type="ARBA" id="ARBA00022989"/>
    </source>
</evidence>
<dbReference type="GO" id="GO:0022857">
    <property type="term" value="F:transmembrane transporter activity"/>
    <property type="evidence" value="ECO:0007669"/>
    <property type="project" value="InterPro"/>
</dbReference>
<keyword evidence="6 7" id="KW-0472">Membrane</keyword>
<dbReference type="Pfam" id="PF07690">
    <property type="entry name" value="MFS_1"/>
    <property type="match status" value="1"/>
</dbReference>
<gene>
    <name evidence="9" type="ORF">H735_03170</name>
</gene>
<keyword evidence="4 7" id="KW-0812">Transmembrane</keyword>
<evidence type="ECO:0000313" key="9">
    <source>
        <dbReference type="EMBL" id="KIF54403.1"/>
    </source>
</evidence>
<name>A0A0C1VWC2_9VIBR</name>
<dbReference type="Gene3D" id="1.20.1250.20">
    <property type="entry name" value="MFS general substrate transporter like domains"/>
    <property type="match status" value="1"/>
</dbReference>
<dbReference type="PANTHER" id="PTHR23521">
    <property type="entry name" value="TRANSPORTER MFS SUPERFAMILY"/>
    <property type="match status" value="1"/>
</dbReference>
<evidence type="ECO:0000256" key="1">
    <source>
        <dbReference type="ARBA" id="ARBA00004651"/>
    </source>
</evidence>
<feature type="transmembrane region" description="Helical" evidence="7">
    <location>
        <begin position="47"/>
        <end position="66"/>
    </location>
</feature>
<evidence type="ECO:0000256" key="7">
    <source>
        <dbReference type="SAM" id="Phobius"/>
    </source>
</evidence>
<dbReference type="PROSITE" id="PS50850">
    <property type="entry name" value="MFS"/>
    <property type="match status" value="1"/>
</dbReference>
<comment type="subcellular location">
    <subcellularLocation>
        <location evidence="1">Cell membrane</location>
        <topology evidence="1">Multi-pass membrane protein</topology>
    </subcellularLocation>
</comment>
<dbReference type="InterPro" id="IPR047200">
    <property type="entry name" value="MFS_YcaD-like"/>
</dbReference>
<feature type="transmembrane region" description="Helical" evidence="7">
    <location>
        <begin position="163"/>
        <end position="182"/>
    </location>
</feature>
<evidence type="ECO:0000256" key="6">
    <source>
        <dbReference type="ARBA" id="ARBA00023136"/>
    </source>
</evidence>
<dbReference type="Proteomes" id="UP000031586">
    <property type="component" value="Unassembled WGS sequence"/>
</dbReference>
<comment type="caution">
    <text evidence="9">The sequence shown here is derived from an EMBL/GenBank/DDBJ whole genome shotgun (WGS) entry which is preliminary data.</text>
</comment>
<evidence type="ECO:0000256" key="2">
    <source>
        <dbReference type="ARBA" id="ARBA00022448"/>
    </source>
</evidence>
<dbReference type="SUPFAM" id="SSF103473">
    <property type="entry name" value="MFS general substrate transporter"/>
    <property type="match status" value="1"/>
</dbReference>
<feature type="transmembrane region" description="Helical" evidence="7">
    <location>
        <begin position="239"/>
        <end position="260"/>
    </location>
</feature>
<dbReference type="PATRIC" id="fig|1229493.5.peg.5347"/>
<feature type="transmembrane region" description="Helical" evidence="7">
    <location>
        <begin position="203"/>
        <end position="227"/>
    </location>
</feature>
<dbReference type="InterPro" id="IPR036259">
    <property type="entry name" value="MFS_trans_sf"/>
</dbReference>
<evidence type="ECO:0000256" key="3">
    <source>
        <dbReference type="ARBA" id="ARBA00022475"/>
    </source>
</evidence>
<protein>
    <submittedName>
        <fullName evidence="9">MFS transporter</fullName>
    </submittedName>
</protein>
<keyword evidence="2" id="KW-0813">Transport</keyword>